<dbReference type="OrthoDB" id="1741237at2759"/>
<evidence type="ECO:0000313" key="1">
    <source>
        <dbReference type="EMBL" id="ETV78056.1"/>
    </source>
</evidence>
<dbReference type="RefSeq" id="XP_009832393.1">
    <property type="nucleotide sequence ID" value="XM_009834091.1"/>
</dbReference>
<dbReference type="GeneID" id="20810265"/>
<reference evidence="1" key="1">
    <citation type="submission" date="2013-12" db="EMBL/GenBank/DDBJ databases">
        <title>The Genome Sequence of Aphanomyces astaci APO3.</title>
        <authorList>
            <consortium name="The Broad Institute Genomics Platform"/>
            <person name="Russ C."/>
            <person name="Tyler B."/>
            <person name="van West P."/>
            <person name="Dieguez-Uribeondo J."/>
            <person name="Young S.K."/>
            <person name="Zeng Q."/>
            <person name="Gargeya S."/>
            <person name="Fitzgerald M."/>
            <person name="Abouelleil A."/>
            <person name="Alvarado L."/>
            <person name="Chapman S.B."/>
            <person name="Gainer-Dewar J."/>
            <person name="Goldberg J."/>
            <person name="Griggs A."/>
            <person name="Gujja S."/>
            <person name="Hansen M."/>
            <person name="Howarth C."/>
            <person name="Imamovic A."/>
            <person name="Ireland A."/>
            <person name="Larimer J."/>
            <person name="McCowan C."/>
            <person name="Murphy C."/>
            <person name="Pearson M."/>
            <person name="Poon T.W."/>
            <person name="Priest M."/>
            <person name="Roberts A."/>
            <person name="Saif S."/>
            <person name="Shea T."/>
            <person name="Sykes S."/>
            <person name="Wortman J."/>
            <person name="Nusbaum C."/>
            <person name="Birren B."/>
        </authorList>
    </citation>
    <scope>NUCLEOTIDE SEQUENCE [LARGE SCALE GENOMIC DNA]</scope>
    <source>
        <strain evidence="1">APO3</strain>
    </source>
</reference>
<sequence>MRDLLANDTAGHHAYDLENIEIHTFHCAVPPWTIGQFEIVVHLKPVRQRLHSSTAAGQKASDFNKHVYEHWHENKTTTNHGSRSPVAIASRWKKLCPMLTSFNSNIIQALKAIPSGWNEDGVIDNELYAIPDVKLHGIKRTIVLAYWRIVCDAPKWRVEDVSRG</sequence>
<dbReference type="VEuPathDB" id="FungiDB:H257_08269"/>
<proteinExistence type="predicted"/>
<gene>
    <name evidence="1" type="ORF">H257_08269</name>
</gene>
<name>W4GFP1_APHAT</name>
<dbReference type="AlphaFoldDB" id="W4GFP1"/>
<protein>
    <submittedName>
        <fullName evidence="1">Uncharacterized protein</fullName>
    </submittedName>
</protein>
<dbReference type="EMBL" id="KI913131">
    <property type="protein sequence ID" value="ETV78056.1"/>
    <property type="molecule type" value="Genomic_DNA"/>
</dbReference>
<organism evidence="1">
    <name type="scientific">Aphanomyces astaci</name>
    <name type="common">Crayfish plague agent</name>
    <dbReference type="NCBI Taxonomy" id="112090"/>
    <lineage>
        <taxon>Eukaryota</taxon>
        <taxon>Sar</taxon>
        <taxon>Stramenopiles</taxon>
        <taxon>Oomycota</taxon>
        <taxon>Saprolegniomycetes</taxon>
        <taxon>Saprolegniales</taxon>
        <taxon>Verrucalvaceae</taxon>
        <taxon>Aphanomyces</taxon>
    </lineage>
</organism>
<accession>W4GFP1</accession>